<gene>
    <name evidence="1" type="ORF">OXU80_14645</name>
</gene>
<protein>
    <submittedName>
        <fullName evidence="1">Iron ABC transporter permease</fullName>
    </submittedName>
</protein>
<name>A0ACD4NH77_9HYPH</name>
<accession>A0ACD4NH77</accession>
<dbReference type="Proteomes" id="UP001163223">
    <property type="component" value="Chromosome"/>
</dbReference>
<sequence>MADVADAAAGRRPGGLRLRRPALRSEAVLAGGLLLLVCAACLYPLARLIALAFSPGEDGASLGTLSQALASTAVQRALVNSLAVSAGATIIATLSGAILALALGYGRSRGRIAATFLLLSPLLVPSQIMALAWIELSALAWPGSGGSPLYSGWGIAALMGVEAMPLVFLATRAAMKGLPADLVEAARICGARRGRILGRIVLPLLAPGILGGAVLAFAASIGNFGIPALLGIPGRFPVLTTLAYQRLNGFGPAVLPQVAVIALILAVLVLGALGARALLLRRMSVPVEARPGAPAPVLPSATRPLALGVVWAAVTVVAILPMLALVLSSLAPALGVALSRTSATAANYETVLSSAAVRRAILNSAALSLSMAVIAGLVAVPLAYLARLRRNPAAKLTTLGAEIPFAVPGTVVALAFILVFLPPLPIVGVSIYATPAILLLAYVARFLPLVLGPVSAALGRLDPALDDAGRVCGVRLGRRLRGIAAPLAAPAAGAGMVLAALTAFNELTVSSLLWSAGTETVGVMVFAFQYEGNSGEASALSVLSILVVALLAVLFDRLGRRLPGIVPWRD</sequence>
<organism evidence="1 2">
    <name type="scientific">Antarcticirhabdus aurantiaca</name>
    <dbReference type="NCBI Taxonomy" id="2606717"/>
    <lineage>
        <taxon>Bacteria</taxon>
        <taxon>Pseudomonadati</taxon>
        <taxon>Pseudomonadota</taxon>
        <taxon>Alphaproteobacteria</taxon>
        <taxon>Hyphomicrobiales</taxon>
        <taxon>Aurantimonadaceae</taxon>
        <taxon>Antarcticirhabdus</taxon>
    </lineage>
</organism>
<proteinExistence type="predicted"/>
<reference evidence="1" key="1">
    <citation type="submission" date="2022-11" db="EMBL/GenBank/DDBJ databases">
        <title>beta-Carotene-producing bacterium, Jeongeuplla avenae sp. nov., alleviates the salt stress of Arabidopsis seedlings.</title>
        <authorList>
            <person name="Jiang L."/>
            <person name="Lee J."/>
        </authorList>
    </citation>
    <scope>NUCLEOTIDE SEQUENCE</scope>
    <source>
        <strain evidence="1">DY_R2A_6</strain>
    </source>
</reference>
<keyword evidence="2" id="KW-1185">Reference proteome</keyword>
<evidence type="ECO:0000313" key="1">
    <source>
        <dbReference type="EMBL" id="WAJ26151.1"/>
    </source>
</evidence>
<evidence type="ECO:0000313" key="2">
    <source>
        <dbReference type="Proteomes" id="UP001163223"/>
    </source>
</evidence>
<dbReference type="EMBL" id="CP113520">
    <property type="protein sequence ID" value="WAJ26151.1"/>
    <property type="molecule type" value="Genomic_DNA"/>
</dbReference>